<evidence type="ECO:0000256" key="1">
    <source>
        <dbReference type="ARBA" id="ARBA00002841"/>
    </source>
</evidence>
<dbReference type="STRING" id="1859473.BG261_03675"/>
<keyword evidence="11 12" id="KW-0449">Lipoprotein</keyword>
<proteinExistence type="inferred from homology"/>
<dbReference type="EMBL" id="MKIR01000020">
    <property type="protein sequence ID" value="OFI49180.1"/>
    <property type="molecule type" value="Genomic_DNA"/>
</dbReference>
<evidence type="ECO:0000256" key="3">
    <source>
        <dbReference type="ARBA" id="ARBA00008725"/>
    </source>
</evidence>
<evidence type="ECO:0000256" key="6">
    <source>
        <dbReference type="ARBA" id="ARBA00022475"/>
    </source>
</evidence>
<evidence type="ECO:0000256" key="11">
    <source>
        <dbReference type="ARBA" id="ARBA00023288"/>
    </source>
</evidence>
<evidence type="ECO:0000313" key="14">
    <source>
        <dbReference type="EMBL" id="OFI49180.1"/>
    </source>
</evidence>
<dbReference type="Pfam" id="PF12849">
    <property type="entry name" value="PBP_like_2"/>
    <property type="match status" value="1"/>
</dbReference>
<dbReference type="PANTHER" id="PTHR30570:SF4">
    <property type="entry name" value="PHOSPHATE-BINDING PROTEIN PSTS 1"/>
    <property type="match status" value="1"/>
</dbReference>
<dbReference type="OrthoDB" id="9790048at2"/>
<dbReference type="GO" id="GO:0042301">
    <property type="term" value="F:phosphate ion binding"/>
    <property type="evidence" value="ECO:0007669"/>
    <property type="project" value="UniProtKB-UniRule"/>
</dbReference>
<keyword evidence="15" id="KW-1185">Reference proteome</keyword>
<comment type="function">
    <text evidence="12">Involved in the system for phosphate transport across the cytoplasmic membrane.</text>
</comment>
<dbReference type="PROSITE" id="PS51257">
    <property type="entry name" value="PROKAR_LIPOPROTEIN"/>
    <property type="match status" value="1"/>
</dbReference>
<dbReference type="GO" id="GO:0006817">
    <property type="term" value="P:phosphate ion transport"/>
    <property type="evidence" value="ECO:0007669"/>
    <property type="project" value="UniProtKB-UniRule"/>
</dbReference>
<organism evidence="14 15">
    <name type="scientific">Floricoccus tropicus</name>
    <dbReference type="NCBI Taxonomy" id="1859473"/>
    <lineage>
        <taxon>Bacteria</taxon>
        <taxon>Bacillati</taxon>
        <taxon>Bacillota</taxon>
        <taxon>Bacilli</taxon>
        <taxon>Lactobacillales</taxon>
        <taxon>Streptococcaceae</taxon>
        <taxon>Floricoccus</taxon>
    </lineage>
</organism>
<sequence length="297" mass="31813">MKKQVKVATLITASVLTLAACGGNKDNSSTDTSKKSNDQIKLTVAGSTALQPLVEANVESFTSENAGATVTVQGGGSGFGLSNVQSGAIQIGNSDLFAEEKDGIDASALVDYKVAVVGITPISHADTGVKDLTTDQLKDIFTGKVTNWKDLGGKDQAIVVINRAEGSGTRFNFEKYGLGDGVKVIKSQEQDSSGTAVKMVEQTPGAISYVALSNIKSAKVTPISIDKIEPSQENIEKNEWKIWAYEHMYTLKSKETDAEKNFIKYVTDNHESIKKLGYIPMEGMKVERHADGKVSNK</sequence>
<dbReference type="PANTHER" id="PTHR30570">
    <property type="entry name" value="PERIPLASMIC PHOSPHATE BINDING COMPONENT OF PHOSPHATE ABC TRANSPORTER"/>
    <property type="match status" value="1"/>
</dbReference>
<keyword evidence="9" id="KW-0472">Membrane</keyword>
<evidence type="ECO:0000256" key="7">
    <source>
        <dbReference type="ARBA" id="ARBA00022592"/>
    </source>
</evidence>
<dbReference type="InterPro" id="IPR011862">
    <property type="entry name" value="Phos-bd"/>
</dbReference>
<evidence type="ECO:0000256" key="5">
    <source>
        <dbReference type="ARBA" id="ARBA00022448"/>
    </source>
</evidence>
<dbReference type="GO" id="GO:0005886">
    <property type="term" value="C:plasma membrane"/>
    <property type="evidence" value="ECO:0007669"/>
    <property type="project" value="UniProtKB-SubCell"/>
</dbReference>
<keyword evidence="5 12" id="KW-0813">Transport</keyword>
<name>A0A1E8GLR9_9LACT</name>
<comment type="caution">
    <text evidence="14">The sequence shown here is derived from an EMBL/GenBank/DDBJ whole genome shotgun (WGS) entry which is preliminary data.</text>
</comment>
<comment type="subcellular location">
    <subcellularLocation>
        <location evidence="2 12">Cell membrane</location>
        <topology evidence="2 12">Lipid-anchor</topology>
    </subcellularLocation>
</comment>
<evidence type="ECO:0000256" key="10">
    <source>
        <dbReference type="ARBA" id="ARBA00023139"/>
    </source>
</evidence>
<evidence type="ECO:0000256" key="4">
    <source>
        <dbReference type="ARBA" id="ARBA00011529"/>
    </source>
</evidence>
<evidence type="ECO:0000256" key="9">
    <source>
        <dbReference type="ARBA" id="ARBA00023136"/>
    </source>
</evidence>
<keyword evidence="7 12" id="KW-0592">Phosphate transport</keyword>
<feature type="chain" id="PRO_5039746207" description="Phosphate-binding protein" evidence="12">
    <location>
        <begin position="20"/>
        <end position="297"/>
    </location>
</feature>
<evidence type="ECO:0000256" key="8">
    <source>
        <dbReference type="ARBA" id="ARBA00022729"/>
    </source>
</evidence>
<dbReference type="Gene3D" id="3.40.190.10">
    <property type="entry name" value="Periplasmic binding protein-like II"/>
    <property type="match status" value="2"/>
</dbReference>
<evidence type="ECO:0000256" key="12">
    <source>
        <dbReference type="RuleBase" id="RU367119"/>
    </source>
</evidence>
<feature type="signal peptide" evidence="12">
    <location>
        <begin position="1"/>
        <end position="19"/>
    </location>
</feature>
<dbReference type="InterPro" id="IPR050811">
    <property type="entry name" value="Phosphate_ABC_transporter"/>
</dbReference>
<dbReference type="AlphaFoldDB" id="A0A1E8GLR9"/>
<comment type="similarity">
    <text evidence="3 12">Belongs to the PstS family.</text>
</comment>
<keyword evidence="8 12" id="KW-0732">Signal</keyword>
<protein>
    <recommendedName>
        <fullName evidence="12">Phosphate-binding protein</fullName>
    </recommendedName>
</protein>
<accession>A0A1E8GLR9</accession>
<comment type="function">
    <text evidence="1">Part of the ABC transporter complex PstSACB involved in phosphate import.</text>
</comment>
<dbReference type="CDD" id="cd13653">
    <property type="entry name" value="PBP2_phosphate_like_1"/>
    <property type="match status" value="1"/>
</dbReference>
<evidence type="ECO:0000256" key="2">
    <source>
        <dbReference type="ARBA" id="ARBA00004193"/>
    </source>
</evidence>
<dbReference type="SUPFAM" id="SSF53850">
    <property type="entry name" value="Periplasmic binding protein-like II"/>
    <property type="match status" value="1"/>
</dbReference>
<keyword evidence="10 12" id="KW-0564">Palmitate</keyword>
<dbReference type="NCBIfam" id="TIGR02136">
    <property type="entry name" value="ptsS_2"/>
    <property type="match status" value="1"/>
</dbReference>
<dbReference type="Proteomes" id="UP000178622">
    <property type="component" value="Unassembled WGS sequence"/>
</dbReference>
<comment type="subunit">
    <text evidence="4 12">The complex is composed of two ATP-binding proteins (PstB), two transmembrane proteins (PstC and PstA) and a solute-binding protein (PstS).</text>
</comment>
<feature type="domain" description="PBP" evidence="13">
    <location>
        <begin position="40"/>
        <end position="268"/>
    </location>
</feature>
<keyword evidence="6 12" id="KW-1003">Cell membrane</keyword>
<dbReference type="RefSeq" id="WP_070792217.1">
    <property type="nucleotide sequence ID" value="NZ_MKIR01000020.1"/>
</dbReference>
<evidence type="ECO:0000313" key="15">
    <source>
        <dbReference type="Proteomes" id="UP000178622"/>
    </source>
</evidence>
<gene>
    <name evidence="14" type="ORF">BG261_03675</name>
</gene>
<evidence type="ECO:0000259" key="13">
    <source>
        <dbReference type="Pfam" id="PF12849"/>
    </source>
</evidence>
<reference evidence="15" key="1">
    <citation type="submission" date="2016-09" db="EMBL/GenBank/DDBJ databases">
        <title>Draft genome sequence of a novel species of the family Streptococcaceae isolated from flowers.</title>
        <authorList>
            <person name="Chuah L.-O."/>
            <person name="Yap K.-P."/>
            <person name="Thong K.L."/>
            <person name="Liong M.T."/>
            <person name="Ahmad R."/>
            <person name="Rusul G."/>
        </authorList>
    </citation>
    <scope>NUCLEOTIDE SEQUENCE [LARGE SCALE GENOMIC DNA]</scope>
    <source>
        <strain evidence="15">DF1</strain>
    </source>
</reference>
<dbReference type="InterPro" id="IPR024370">
    <property type="entry name" value="PBP_domain"/>
</dbReference>